<reference evidence="1" key="1">
    <citation type="submission" date="2019-04" db="EMBL/GenBank/DDBJ databases">
        <title>Microbes associate with the intestines of laboratory mice.</title>
        <authorList>
            <person name="Navarre W."/>
            <person name="Wong E."/>
            <person name="Huang K."/>
            <person name="Tropini C."/>
            <person name="Ng K."/>
            <person name="Yu B."/>
        </authorList>
    </citation>
    <scope>NUCLEOTIDE SEQUENCE</scope>
    <source>
        <strain evidence="1">NM01_1-7b</strain>
    </source>
</reference>
<dbReference type="Proteomes" id="UP000304953">
    <property type="component" value="Unassembled WGS sequence"/>
</dbReference>
<sequence length="236" mass="27226">MTIDDKDLLNSILDSLARIDYIKPEELPNIDLYMDQVTTFMDAQLSVSKRHPDDKVLTKTMINNYAKNNLLPPPVKKKYSKEHLLALIFIYYFKNILSIGDIQGILNPITDQYFAADSDLNLESIYSEVFRLAESEIQNMQKDITRKYHTSQQTFSELSGDEQERLQRFSFLCMLSFDVYIKKQLIEKLIDAEVFANDKPAGKHTKTSAEDKSAAKRTKNLSEDKPAGKRTKNQEK</sequence>
<name>A0AC61RTG2_9FIRM</name>
<evidence type="ECO:0000313" key="2">
    <source>
        <dbReference type="Proteomes" id="UP000304953"/>
    </source>
</evidence>
<proteinExistence type="predicted"/>
<gene>
    <name evidence="1" type="ORF">E5329_17620</name>
</gene>
<protein>
    <submittedName>
        <fullName evidence="1">DUF1836 domain-containing protein</fullName>
    </submittedName>
</protein>
<comment type="caution">
    <text evidence="1">The sequence shown here is derived from an EMBL/GenBank/DDBJ whole genome shotgun (WGS) entry which is preliminary data.</text>
</comment>
<organism evidence="1 2">
    <name type="scientific">Petralouisia muris</name>
    <dbReference type="NCBI Taxonomy" id="3032872"/>
    <lineage>
        <taxon>Bacteria</taxon>
        <taxon>Bacillati</taxon>
        <taxon>Bacillota</taxon>
        <taxon>Clostridia</taxon>
        <taxon>Lachnospirales</taxon>
        <taxon>Lachnospiraceae</taxon>
        <taxon>Petralouisia</taxon>
    </lineage>
</organism>
<accession>A0AC61RTG2</accession>
<evidence type="ECO:0000313" key="1">
    <source>
        <dbReference type="EMBL" id="TGY93659.1"/>
    </source>
</evidence>
<dbReference type="EMBL" id="SRYA01000039">
    <property type="protein sequence ID" value="TGY93659.1"/>
    <property type="molecule type" value="Genomic_DNA"/>
</dbReference>
<keyword evidence="2" id="KW-1185">Reference proteome</keyword>